<evidence type="ECO:0000313" key="2">
    <source>
        <dbReference type="Proteomes" id="UP000629619"/>
    </source>
</evidence>
<proteinExistence type="predicted"/>
<keyword evidence="2" id="KW-1185">Reference proteome</keyword>
<dbReference type="Proteomes" id="UP000629619">
    <property type="component" value="Unassembled WGS sequence"/>
</dbReference>
<dbReference type="AlphaFoldDB" id="A0A919TM74"/>
<comment type="caution">
    <text evidence="1">The sequence shown here is derived from an EMBL/GenBank/DDBJ whole genome shotgun (WGS) entry which is preliminary data.</text>
</comment>
<evidence type="ECO:0008006" key="3">
    <source>
        <dbReference type="Google" id="ProtNLM"/>
    </source>
</evidence>
<evidence type="ECO:0000313" key="1">
    <source>
        <dbReference type="EMBL" id="GIF08016.1"/>
    </source>
</evidence>
<reference evidence="1" key="1">
    <citation type="submission" date="2021-01" db="EMBL/GenBank/DDBJ databases">
        <title>Whole genome shotgun sequence of Actinoplanes siamensis NBRC 109076.</title>
        <authorList>
            <person name="Komaki H."/>
            <person name="Tamura T."/>
        </authorList>
    </citation>
    <scope>NUCLEOTIDE SEQUENCE</scope>
    <source>
        <strain evidence="1">NBRC 109076</strain>
    </source>
</reference>
<protein>
    <recommendedName>
        <fullName evidence="3">DUF5666 domain-containing protein</fullName>
    </recommendedName>
</protein>
<name>A0A919TM74_9ACTN</name>
<accession>A0A919TM74</accession>
<organism evidence="1 2">
    <name type="scientific">Actinoplanes siamensis</name>
    <dbReference type="NCBI Taxonomy" id="1223317"/>
    <lineage>
        <taxon>Bacteria</taxon>
        <taxon>Bacillati</taxon>
        <taxon>Actinomycetota</taxon>
        <taxon>Actinomycetes</taxon>
        <taxon>Micromonosporales</taxon>
        <taxon>Micromonosporaceae</taxon>
        <taxon>Actinoplanes</taxon>
    </lineage>
</organism>
<dbReference type="EMBL" id="BOMW01000057">
    <property type="protein sequence ID" value="GIF08016.1"/>
    <property type="molecule type" value="Genomic_DNA"/>
</dbReference>
<dbReference type="RefSeq" id="WP_239102971.1">
    <property type="nucleotide sequence ID" value="NZ_BOMW01000057.1"/>
</dbReference>
<sequence>MKLVNGTTIYLRTADGTVVTVNTDGGTTVSTARKGKLSDVKAGDSVTVRGAAGSDGAVTATSVTAQAK</sequence>
<gene>
    <name evidence="1" type="ORF">Asi03nite_55540</name>
</gene>